<protein>
    <submittedName>
        <fullName evidence="1">Uncharacterized protein</fullName>
    </submittedName>
</protein>
<dbReference type="EMBL" id="AVOT02004650">
    <property type="protein sequence ID" value="MBW0476964.1"/>
    <property type="molecule type" value="Genomic_DNA"/>
</dbReference>
<dbReference type="AlphaFoldDB" id="A0A9Q3GS20"/>
<evidence type="ECO:0000313" key="1">
    <source>
        <dbReference type="EMBL" id="MBW0476964.1"/>
    </source>
</evidence>
<comment type="caution">
    <text evidence="1">The sequence shown here is derived from an EMBL/GenBank/DDBJ whole genome shotgun (WGS) entry which is preliminary data.</text>
</comment>
<gene>
    <name evidence="1" type="ORF">O181_016679</name>
</gene>
<proteinExistence type="predicted"/>
<organism evidence="1 2">
    <name type="scientific">Austropuccinia psidii MF-1</name>
    <dbReference type="NCBI Taxonomy" id="1389203"/>
    <lineage>
        <taxon>Eukaryota</taxon>
        <taxon>Fungi</taxon>
        <taxon>Dikarya</taxon>
        <taxon>Basidiomycota</taxon>
        <taxon>Pucciniomycotina</taxon>
        <taxon>Pucciniomycetes</taxon>
        <taxon>Pucciniales</taxon>
        <taxon>Sphaerophragmiaceae</taxon>
        <taxon>Austropuccinia</taxon>
    </lineage>
</organism>
<sequence>MLQVFGTTSFIHNQNFKKDLSVTAVTGYHLGIAEDSKGWIFWIPGKRIIARLASPKVNEKLFYRPGAGQTKSIQVNNSFEKSMVNKLINQDMLITEISSATNLDIALPTTYQEAIKSVNRNQWITAINDKLESMFEESFLKPLK</sequence>
<dbReference type="Proteomes" id="UP000765509">
    <property type="component" value="Unassembled WGS sequence"/>
</dbReference>
<dbReference type="OrthoDB" id="2640446at2759"/>
<accession>A0A9Q3GS20</accession>
<reference evidence="1" key="1">
    <citation type="submission" date="2021-03" db="EMBL/GenBank/DDBJ databases">
        <title>Draft genome sequence of rust myrtle Austropuccinia psidii MF-1, a brazilian biotype.</title>
        <authorList>
            <person name="Quecine M.C."/>
            <person name="Pachon D.M.R."/>
            <person name="Bonatelli M.L."/>
            <person name="Correr F.H."/>
            <person name="Franceschini L.M."/>
            <person name="Leite T.F."/>
            <person name="Margarido G.R.A."/>
            <person name="Almeida C.A."/>
            <person name="Ferrarezi J.A."/>
            <person name="Labate C.A."/>
        </authorList>
    </citation>
    <scope>NUCLEOTIDE SEQUENCE</scope>
    <source>
        <strain evidence="1">MF-1</strain>
    </source>
</reference>
<name>A0A9Q3GS20_9BASI</name>
<keyword evidence="2" id="KW-1185">Reference proteome</keyword>
<evidence type="ECO:0000313" key="2">
    <source>
        <dbReference type="Proteomes" id="UP000765509"/>
    </source>
</evidence>